<dbReference type="SMART" id="SM00304">
    <property type="entry name" value="HAMP"/>
    <property type="match status" value="1"/>
</dbReference>
<keyword evidence="5" id="KW-1133">Transmembrane helix</keyword>
<feature type="transmembrane region" description="Helical" evidence="5">
    <location>
        <begin position="270"/>
        <end position="293"/>
    </location>
</feature>
<dbReference type="Pfam" id="PF00672">
    <property type="entry name" value="HAMP"/>
    <property type="match status" value="1"/>
</dbReference>
<protein>
    <submittedName>
        <fullName evidence="7 8">Histidine kinase</fullName>
    </submittedName>
</protein>
<comment type="caution">
    <text evidence="8">The sequence shown here is derived from an EMBL/GenBank/DDBJ whole genome shotgun (WGS) entry which is preliminary data.</text>
</comment>
<evidence type="ECO:0000256" key="3">
    <source>
        <dbReference type="ARBA" id="ARBA00022679"/>
    </source>
</evidence>
<proteinExistence type="predicted"/>
<dbReference type="EMBL" id="BHEO01000008">
    <property type="protein sequence ID" value="GBU06226.1"/>
    <property type="molecule type" value="Genomic_DNA"/>
</dbReference>
<evidence type="ECO:0000259" key="6">
    <source>
        <dbReference type="PROSITE" id="PS50885"/>
    </source>
</evidence>
<dbReference type="CDD" id="cd06225">
    <property type="entry name" value="HAMP"/>
    <property type="match status" value="1"/>
</dbReference>
<dbReference type="SUPFAM" id="SSF55874">
    <property type="entry name" value="ATPase domain of HSP90 chaperone/DNA topoisomerase II/histidine kinase"/>
    <property type="match status" value="1"/>
</dbReference>
<dbReference type="InterPro" id="IPR036890">
    <property type="entry name" value="HATPase_C_sf"/>
</dbReference>
<evidence type="ECO:0000313" key="9">
    <source>
        <dbReference type="Proteomes" id="UP000294613"/>
    </source>
</evidence>
<dbReference type="InterPro" id="IPR050640">
    <property type="entry name" value="Bact_2-comp_sensor_kinase"/>
</dbReference>
<gene>
    <name evidence="8" type="ORF">EDD74_10430</name>
    <name evidence="7" type="ORF">FAEUMB_27670</name>
</gene>
<keyword evidence="5" id="KW-0812">Transmembrane</keyword>
<evidence type="ECO:0000256" key="5">
    <source>
        <dbReference type="SAM" id="Phobius"/>
    </source>
</evidence>
<dbReference type="Gene3D" id="3.30.565.10">
    <property type="entry name" value="Histidine kinase-like ATPase, C-terminal domain"/>
    <property type="match status" value="1"/>
</dbReference>
<evidence type="ECO:0000313" key="8">
    <source>
        <dbReference type="EMBL" id="TCS69275.1"/>
    </source>
</evidence>
<dbReference type="Proteomes" id="UP000702954">
    <property type="component" value="Unassembled WGS sequence"/>
</dbReference>
<dbReference type="Gene3D" id="6.10.340.10">
    <property type="match status" value="1"/>
</dbReference>
<dbReference type="AlphaFoldDB" id="A0A4R3JQQ3"/>
<keyword evidence="3" id="KW-0808">Transferase</keyword>
<dbReference type="GO" id="GO:0016020">
    <property type="term" value="C:membrane"/>
    <property type="evidence" value="ECO:0007669"/>
    <property type="project" value="UniProtKB-SubCell"/>
</dbReference>
<dbReference type="PANTHER" id="PTHR34220">
    <property type="entry name" value="SENSOR HISTIDINE KINASE YPDA"/>
    <property type="match status" value="1"/>
</dbReference>
<dbReference type="InterPro" id="IPR010559">
    <property type="entry name" value="Sig_transdc_His_kin_internal"/>
</dbReference>
<dbReference type="EMBL" id="SLZV01000004">
    <property type="protein sequence ID" value="TCS69275.1"/>
    <property type="molecule type" value="Genomic_DNA"/>
</dbReference>
<reference evidence="8 9" key="2">
    <citation type="submission" date="2019-03" db="EMBL/GenBank/DDBJ databases">
        <title>Genomic Encyclopedia of Type Strains, Phase IV (KMG-IV): sequencing the most valuable type-strain genomes for metagenomic binning, comparative biology and taxonomic classification.</title>
        <authorList>
            <person name="Goeker M."/>
        </authorList>
    </citation>
    <scope>NUCLEOTIDE SEQUENCE [LARGE SCALE GENOMIC DNA]</scope>
    <source>
        <strain evidence="8 9">DSM 103426</strain>
    </source>
</reference>
<dbReference type="GO" id="GO:0000155">
    <property type="term" value="F:phosphorelay sensor kinase activity"/>
    <property type="evidence" value="ECO:0007669"/>
    <property type="project" value="InterPro"/>
</dbReference>
<evidence type="ECO:0000256" key="4">
    <source>
        <dbReference type="ARBA" id="ARBA00022777"/>
    </source>
</evidence>
<dbReference type="InterPro" id="IPR003594">
    <property type="entry name" value="HATPase_dom"/>
</dbReference>
<evidence type="ECO:0000313" key="7">
    <source>
        <dbReference type="EMBL" id="GBU06226.1"/>
    </source>
</evidence>
<dbReference type="SMART" id="SM00387">
    <property type="entry name" value="HATPase_c"/>
    <property type="match status" value="1"/>
</dbReference>
<dbReference type="Proteomes" id="UP000294613">
    <property type="component" value="Unassembled WGS sequence"/>
</dbReference>
<evidence type="ECO:0000256" key="2">
    <source>
        <dbReference type="ARBA" id="ARBA00022553"/>
    </source>
</evidence>
<dbReference type="InterPro" id="IPR003660">
    <property type="entry name" value="HAMP_dom"/>
</dbReference>
<dbReference type="Pfam" id="PF02518">
    <property type="entry name" value="HATPase_c"/>
    <property type="match status" value="1"/>
</dbReference>
<evidence type="ECO:0000256" key="1">
    <source>
        <dbReference type="ARBA" id="ARBA00004370"/>
    </source>
</evidence>
<keyword evidence="10" id="KW-1185">Reference proteome</keyword>
<keyword evidence="2" id="KW-0597">Phosphoprotein</keyword>
<feature type="domain" description="HAMP" evidence="6">
    <location>
        <begin position="293"/>
        <end position="345"/>
    </location>
</feature>
<keyword evidence="4 8" id="KW-0418">Kinase</keyword>
<reference evidence="7 10" key="1">
    <citation type="journal article" date="2018" name="Int. J. Syst. Evol. Microbiol.">
        <title>Draft Genome Sequence of Faecalimonas umbilicata JCM 30896T, an Acetate-Producing Bacterium Isolated from Human Feces.</title>
        <authorList>
            <person name="Sakamoto M."/>
            <person name="Ikeyama N."/>
            <person name="Yuki M."/>
            <person name="Ohkuma M."/>
        </authorList>
    </citation>
    <scope>NUCLEOTIDE SEQUENCE [LARGE SCALE GENOMIC DNA]</scope>
    <source>
        <strain evidence="7 10">EGH7</strain>
    </source>
</reference>
<sequence length="568" mass="65761">MIQRQKMGKEKKRKTLSQEFTLLTVVTSVGTLFLLGVVLISVFSFLFLQNAKEDMQYVLDSTNEQIQSHIQFISDGAVSIRHNPLLEAFLKNESYDQENAEKQLGYMMELFSAGNLAEQTPFVESVHLFNKVGKELDRRYYPLTVLAAKEEKEICQHILTEFYEENCRYQSYIRNGKWYLCFTIYDESMNNVGICMVQIEREAIKEIFSAVEGYQDWGWEIKGNDEILFSDGRKIEGDNLVYSSADGEFDIQISSVVGKENLYVVLRPTLFAFLFILLLALVLAAALAFVSGYRLSKPLKKVRESMHEFGEEQFDIRMDDFQIQEFHDISVVFNEMADKIQHLILEVYEKELTATRLQVKYLQAQITPHFQFNILSMLSLKAKLAGNEELYQCLRAFSELVRGKIFRKKEIMIPVAEELELVEFYLYLQNSRFQDKITYEIICPEEKVKENLIPRLLIEPLVENAVSHGLEPKQGSGKVQVILYEQNKRLHIIVEDDGVGFEEEDVETVREKEGHTHTGLENTKRLLYILYGENHTWKVTGKKGEGTTVEIVIPSERRADDVERDGSR</sequence>
<dbReference type="PROSITE" id="PS50885">
    <property type="entry name" value="HAMP"/>
    <property type="match status" value="1"/>
</dbReference>
<dbReference type="PANTHER" id="PTHR34220:SF7">
    <property type="entry name" value="SENSOR HISTIDINE KINASE YPDA"/>
    <property type="match status" value="1"/>
</dbReference>
<keyword evidence="5" id="KW-0472">Membrane</keyword>
<dbReference type="RefSeq" id="WP_016440561.1">
    <property type="nucleotide sequence ID" value="NZ_BHEO01000008.1"/>
</dbReference>
<dbReference type="Pfam" id="PF06580">
    <property type="entry name" value="His_kinase"/>
    <property type="match status" value="1"/>
</dbReference>
<organism evidence="8 9">
    <name type="scientific">Faecalimonas umbilicata</name>
    <dbReference type="NCBI Taxonomy" id="1912855"/>
    <lineage>
        <taxon>Bacteria</taxon>
        <taxon>Bacillati</taxon>
        <taxon>Bacillota</taxon>
        <taxon>Clostridia</taxon>
        <taxon>Lachnospirales</taxon>
        <taxon>Lachnospiraceae</taxon>
        <taxon>Faecalimonas</taxon>
    </lineage>
</organism>
<evidence type="ECO:0000313" key="10">
    <source>
        <dbReference type="Proteomes" id="UP000702954"/>
    </source>
</evidence>
<name>A0A4R3JQQ3_9FIRM</name>
<comment type="subcellular location">
    <subcellularLocation>
        <location evidence="1">Membrane</location>
    </subcellularLocation>
</comment>
<accession>A0A4R3JQQ3</accession>
<feature type="transmembrane region" description="Helical" evidence="5">
    <location>
        <begin position="20"/>
        <end position="48"/>
    </location>
</feature>